<dbReference type="SUPFAM" id="SSF117281">
    <property type="entry name" value="Kelch motif"/>
    <property type="match status" value="1"/>
</dbReference>
<name>A0A4P9W8V2_9FUNG</name>
<feature type="transmembrane region" description="Helical" evidence="2">
    <location>
        <begin position="252"/>
        <end position="272"/>
    </location>
</feature>
<evidence type="ECO:0000256" key="3">
    <source>
        <dbReference type="SAM" id="SignalP"/>
    </source>
</evidence>
<evidence type="ECO:0000313" key="4">
    <source>
        <dbReference type="EMBL" id="RKO86606.1"/>
    </source>
</evidence>
<keyword evidence="2" id="KW-0472">Membrane</keyword>
<organism evidence="4 5">
    <name type="scientific">Blyttiomyces helicus</name>
    <dbReference type="NCBI Taxonomy" id="388810"/>
    <lineage>
        <taxon>Eukaryota</taxon>
        <taxon>Fungi</taxon>
        <taxon>Fungi incertae sedis</taxon>
        <taxon>Chytridiomycota</taxon>
        <taxon>Chytridiomycota incertae sedis</taxon>
        <taxon>Chytridiomycetes</taxon>
        <taxon>Chytridiomycetes incertae sedis</taxon>
        <taxon>Blyttiomyces</taxon>
    </lineage>
</organism>
<feature type="chain" id="PRO_5020757214" description="SH3 domain-containing protein" evidence="3">
    <location>
        <begin position="23"/>
        <end position="386"/>
    </location>
</feature>
<feature type="signal peptide" evidence="3">
    <location>
        <begin position="1"/>
        <end position="22"/>
    </location>
</feature>
<proteinExistence type="predicted"/>
<keyword evidence="2" id="KW-0812">Transmembrane</keyword>
<dbReference type="OrthoDB" id="5340910at2759"/>
<dbReference type="SUPFAM" id="SSF50044">
    <property type="entry name" value="SH3-domain"/>
    <property type="match status" value="1"/>
</dbReference>
<reference evidence="5" key="1">
    <citation type="journal article" date="2018" name="Nat. Microbiol.">
        <title>Leveraging single-cell genomics to expand the fungal tree of life.</title>
        <authorList>
            <person name="Ahrendt S.R."/>
            <person name="Quandt C.A."/>
            <person name="Ciobanu D."/>
            <person name="Clum A."/>
            <person name="Salamov A."/>
            <person name="Andreopoulos B."/>
            <person name="Cheng J.F."/>
            <person name="Woyke T."/>
            <person name="Pelin A."/>
            <person name="Henrissat B."/>
            <person name="Reynolds N.K."/>
            <person name="Benny G.L."/>
            <person name="Smith M.E."/>
            <person name="James T.Y."/>
            <person name="Grigoriev I.V."/>
        </authorList>
    </citation>
    <scope>NUCLEOTIDE SEQUENCE [LARGE SCALE GENOMIC DNA]</scope>
</reference>
<keyword evidence="2" id="KW-1133">Transmembrane helix</keyword>
<protein>
    <recommendedName>
        <fullName evidence="6">SH3 domain-containing protein</fullName>
    </recommendedName>
</protein>
<accession>A0A4P9W8V2</accession>
<dbReference type="Gene3D" id="2.120.10.80">
    <property type="entry name" value="Kelch-type beta propeller"/>
    <property type="match status" value="1"/>
</dbReference>
<keyword evidence="3" id="KW-0732">Signal</keyword>
<gene>
    <name evidence="4" type="ORF">BDK51DRAFT_26406</name>
</gene>
<dbReference type="AlphaFoldDB" id="A0A4P9W8V2"/>
<feature type="region of interest" description="Disordered" evidence="1">
    <location>
        <begin position="276"/>
        <end position="304"/>
    </location>
</feature>
<dbReference type="EMBL" id="KZ998060">
    <property type="protein sequence ID" value="RKO86606.1"/>
    <property type="molecule type" value="Genomic_DNA"/>
</dbReference>
<dbReference type="InterPro" id="IPR015915">
    <property type="entry name" value="Kelch-typ_b-propeller"/>
</dbReference>
<evidence type="ECO:0000313" key="5">
    <source>
        <dbReference type="Proteomes" id="UP000269721"/>
    </source>
</evidence>
<dbReference type="Gene3D" id="2.30.30.40">
    <property type="entry name" value="SH3 Domains"/>
    <property type="match status" value="1"/>
</dbReference>
<sequence>MPRFPSQAAALLLAAFLPLCLAQPASPNPGLRDAALVACPSDPASLYLYGGYNGTAGLAYGNYLWKFNKSAVTWQLLLAYGMSPRVVGTNNPSAVWLPNPPAPPPSTIAEATPFVLGGESIYFARVAAGTRETFVNTTLVFDTNRQIWSVGPPLPIDVNQASAATLNGTAYLGDGYNGVWLQTRFSLVPPLMAWKPLQLATASNPPGKISLFLYSSSTELFAAAPSTGTGTVTGSPAGLGASTLSAVPVGPIAGGVTGVVVILLAVGAYVSWKRRRPTGSDVGGPKETSPVPDNTLADSPSAYDGEIAAPPPRIDLSLRGTPVVYRGLCNFQPRSQDEIGIKLGDENVVRSAFGDGWAQIDNLTMGTSGLAPLSAIGVGRDFHEGP</sequence>
<dbReference type="InterPro" id="IPR036028">
    <property type="entry name" value="SH3-like_dom_sf"/>
</dbReference>
<evidence type="ECO:0000256" key="2">
    <source>
        <dbReference type="SAM" id="Phobius"/>
    </source>
</evidence>
<keyword evidence="5" id="KW-1185">Reference proteome</keyword>
<dbReference type="Proteomes" id="UP000269721">
    <property type="component" value="Unassembled WGS sequence"/>
</dbReference>
<evidence type="ECO:0008006" key="6">
    <source>
        <dbReference type="Google" id="ProtNLM"/>
    </source>
</evidence>
<evidence type="ECO:0000256" key="1">
    <source>
        <dbReference type="SAM" id="MobiDB-lite"/>
    </source>
</evidence>